<protein>
    <submittedName>
        <fullName evidence="2">Uncharacterized protein</fullName>
    </submittedName>
</protein>
<dbReference type="GeneID" id="29066128"/>
<keyword evidence="3" id="KW-1185">Reference proteome</keyword>
<gene>
    <name evidence="2" type="ORF">PP16_gp01</name>
</gene>
<reference evidence="2" key="1">
    <citation type="submission" date="2016-05" db="EMBL/GenBank/DDBJ databases">
        <authorList>
            <person name="Shneider M.M."/>
            <person name="Kabanova A.P."/>
            <person name="Vo T.N.H."/>
            <person name="Samarov N.I."/>
            <person name="Miroshnikov K.K."/>
            <person name="Korzhenkov A.A."/>
            <person name="Karandashov V.E."/>
            <person name="Toschakov S.V."/>
            <person name="Ignatov A.N."/>
            <person name="Miroshnikov K.A."/>
        </authorList>
    </citation>
    <scope>NUCLEOTIDE SEQUENCE [LARGE SCALE GENOMIC DNA]</scope>
</reference>
<dbReference type="OrthoDB" id="23317at10239"/>
<dbReference type="RefSeq" id="YP_009286772.1">
    <property type="nucleotide sequence ID" value="NC_031068.2"/>
</dbReference>
<evidence type="ECO:0000313" key="2">
    <source>
        <dbReference type="EMBL" id="ANT45302.1"/>
    </source>
</evidence>
<dbReference type="Proteomes" id="UP000204087">
    <property type="component" value="Segment"/>
</dbReference>
<feature type="compositionally biased region" description="Basic residues" evidence="1">
    <location>
        <begin position="47"/>
        <end position="56"/>
    </location>
</feature>
<feature type="region of interest" description="Disordered" evidence="1">
    <location>
        <begin position="18"/>
        <end position="64"/>
    </location>
</feature>
<organism evidence="2 3">
    <name type="scientific">Pectobacterium phage PP16</name>
    <dbReference type="NCBI Taxonomy" id="1873958"/>
    <lineage>
        <taxon>Viruses</taxon>
        <taxon>Duplodnaviria</taxon>
        <taxon>Heunggongvirae</taxon>
        <taxon>Uroviricota</taxon>
        <taxon>Caudoviricetes</taxon>
        <taxon>Autographivirales</taxon>
        <taxon>Autoscriptoviridae</taxon>
        <taxon>Corkvirinae</taxon>
        <taxon>Kotilavirus</taxon>
        <taxon>Kotilavirus PP16</taxon>
    </lineage>
</organism>
<evidence type="ECO:0000313" key="3">
    <source>
        <dbReference type="Proteomes" id="UP000204087"/>
    </source>
</evidence>
<dbReference type="EMBL" id="KX278418">
    <property type="protein sequence ID" value="ANT45302.1"/>
    <property type="molecule type" value="Genomic_DNA"/>
</dbReference>
<accession>A0A1B1PEA0</accession>
<evidence type="ECO:0000256" key="1">
    <source>
        <dbReference type="SAM" id="MobiDB-lite"/>
    </source>
</evidence>
<dbReference type="KEGG" id="vg:29066128"/>
<proteinExistence type="predicted"/>
<name>A0A1B1PEA0_9CAUD</name>
<sequence length="64" mass="7338">MGYAKKLQRRFEGLDKLSGGTLQKRRDKLNQAGIHREKQRATFSTHVKGKEKRKGCGSKPPRGW</sequence>